<dbReference type="Proteomes" id="UP000789342">
    <property type="component" value="Unassembled WGS sequence"/>
</dbReference>
<dbReference type="AlphaFoldDB" id="A0A9N8ZM11"/>
<feature type="domain" description="Tetrapyrrole biosynthesis uroporphyrinogen III synthase" evidence="1">
    <location>
        <begin position="30"/>
        <end position="267"/>
    </location>
</feature>
<dbReference type="GO" id="GO:0005829">
    <property type="term" value="C:cytosol"/>
    <property type="evidence" value="ECO:0007669"/>
    <property type="project" value="TreeGrafter"/>
</dbReference>
<evidence type="ECO:0000313" key="3">
    <source>
        <dbReference type="Proteomes" id="UP000789342"/>
    </source>
</evidence>
<dbReference type="EMBL" id="CAJVPV010001511">
    <property type="protein sequence ID" value="CAG8500096.1"/>
    <property type="molecule type" value="Genomic_DNA"/>
</dbReference>
<protein>
    <submittedName>
        <fullName evidence="2">7889_t:CDS:1</fullName>
    </submittedName>
</protein>
<dbReference type="Gene3D" id="3.40.50.10090">
    <property type="match status" value="2"/>
</dbReference>
<dbReference type="InterPro" id="IPR036108">
    <property type="entry name" value="4pyrrol_syn_uPrphyn_synt_sf"/>
</dbReference>
<dbReference type="SUPFAM" id="SSF69618">
    <property type="entry name" value="HemD-like"/>
    <property type="match status" value="1"/>
</dbReference>
<dbReference type="PANTHER" id="PTHR12390:SF0">
    <property type="entry name" value="UROPORPHYRINOGEN-III SYNTHASE"/>
    <property type="match status" value="1"/>
</dbReference>
<dbReference type="OrthoDB" id="5595751at2759"/>
<accession>A0A9N8ZM11</accession>
<dbReference type="Pfam" id="PF02602">
    <property type="entry name" value="HEM4"/>
    <property type="match status" value="1"/>
</dbReference>
<organism evidence="2 3">
    <name type="scientific">Acaulospora morrowiae</name>
    <dbReference type="NCBI Taxonomy" id="94023"/>
    <lineage>
        <taxon>Eukaryota</taxon>
        <taxon>Fungi</taxon>
        <taxon>Fungi incertae sedis</taxon>
        <taxon>Mucoromycota</taxon>
        <taxon>Glomeromycotina</taxon>
        <taxon>Glomeromycetes</taxon>
        <taxon>Diversisporales</taxon>
        <taxon>Acaulosporaceae</taxon>
        <taxon>Acaulospora</taxon>
    </lineage>
</organism>
<dbReference type="PANTHER" id="PTHR12390">
    <property type="entry name" value="UROPORPHYRINOGEN III SYNTHASE"/>
    <property type="match status" value="1"/>
</dbReference>
<dbReference type="GO" id="GO:0006780">
    <property type="term" value="P:uroporphyrinogen III biosynthetic process"/>
    <property type="evidence" value="ECO:0007669"/>
    <property type="project" value="InterPro"/>
</dbReference>
<dbReference type="CDD" id="cd06578">
    <property type="entry name" value="HemD"/>
    <property type="match status" value="1"/>
</dbReference>
<dbReference type="GO" id="GO:0004852">
    <property type="term" value="F:uroporphyrinogen-III synthase activity"/>
    <property type="evidence" value="ECO:0007669"/>
    <property type="project" value="InterPro"/>
</dbReference>
<evidence type="ECO:0000313" key="2">
    <source>
        <dbReference type="EMBL" id="CAG8500096.1"/>
    </source>
</evidence>
<comment type="caution">
    <text evidence="2">The sequence shown here is derived from an EMBL/GenBank/DDBJ whole genome shotgun (WGS) entry which is preliminary data.</text>
</comment>
<proteinExistence type="predicted"/>
<dbReference type="InterPro" id="IPR003754">
    <property type="entry name" value="4pyrrol_synth_uPrphyn_synth"/>
</dbReference>
<sequence>MGKGIVLLLRERQTSLDNTEDNEFQSTDIYETKFSSLSYSCAFLPVLSHSLLNIEELTEILRRGPENRYCGVIITSQRAVEGLMLAWKKAFDHNADGNLPIFIVGKSTSKILKELNFNTLGPESAKSGTSELLAEYIIQFIGQNKILNIQPETSLLFLVGDKRRDELPSRLSSVGIKLEELLIYRTEKREGFYAELDRTAKEYERIDWTVFFSPSGVDVALDDLKKTEFWDETKVAAIGKTTGNYLEAVKGTRVHIVSPKPDPESLVNSINEYEATASRSIVDE</sequence>
<evidence type="ECO:0000259" key="1">
    <source>
        <dbReference type="Pfam" id="PF02602"/>
    </source>
</evidence>
<gene>
    <name evidence="2" type="ORF">AMORRO_LOCUS3210</name>
</gene>
<dbReference type="InterPro" id="IPR039793">
    <property type="entry name" value="UROS/Hem4"/>
</dbReference>
<keyword evidence="3" id="KW-1185">Reference proteome</keyword>
<reference evidence="2" key="1">
    <citation type="submission" date="2021-06" db="EMBL/GenBank/DDBJ databases">
        <authorList>
            <person name="Kallberg Y."/>
            <person name="Tangrot J."/>
            <person name="Rosling A."/>
        </authorList>
    </citation>
    <scope>NUCLEOTIDE SEQUENCE</scope>
    <source>
        <strain evidence="2">CL551</strain>
    </source>
</reference>
<name>A0A9N8ZM11_9GLOM</name>